<dbReference type="InterPro" id="IPR006145">
    <property type="entry name" value="PsdUridine_synth_RsuA/RluA"/>
</dbReference>
<dbReference type="Gene3D" id="3.30.2350.10">
    <property type="entry name" value="Pseudouridine synthase"/>
    <property type="match status" value="1"/>
</dbReference>
<dbReference type="Proteomes" id="UP001314635">
    <property type="component" value="Unassembled WGS sequence"/>
</dbReference>
<keyword evidence="6" id="KW-1185">Reference proteome</keyword>
<dbReference type="PROSITE" id="PS01129">
    <property type="entry name" value="PSI_RLU"/>
    <property type="match status" value="1"/>
</dbReference>
<dbReference type="InterPro" id="IPR020103">
    <property type="entry name" value="PsdUridine_synth_cat_dom_sf"/>
</dbReference>
<dbReference type="InterPro" id="IPR050188">
    <property type="entry name" value="RluA_PseudoU_synthase"/>
</dbReference>
<proteinExistence type="inferred from homology"/>
<feature type="region of interest" description="Disordered" evidence="3">
    <location>
        <begin position="151"/>
        <end position="222"/>
    </location>
</feature>
<gene>
    <name evidence="5" type="ORF">JQ619_04005</name>
</gene>
<evidence type="ECO:0000256" key="2">
    <source>
        <dbReference type="ARBA" id="ARBA00023235"/>
    </source>
</evidence>
<dbReference type="Pfam" id="PF00849">
    <property type="entry name" value="PseudoU_synth_2"/>
    <property type="match status" value="1"/>
</dbReference>
<protein>
    <submittedName>
        <fullName evidence="5">RNA pseudouridine synthase</fullName>
    </submittedName>
</protein>
<comment type="caution">
    <text evidence="5">The sequence shown here is derived from an EMBL/GenBank/DDBJ whole genome shotgun (WGS) entry which is preliminary data.</text>
</comment>
<dbReference type="InterPro" id="IPR006224">
    <property type="entry name" value="PsdUridine_synth_RluA-like_CS"/>
</dbReference>
<sequence>MDINQPSDEEMLARVLHRDGLMLVIDKPAGIPVHKGPKGGANLEASFDALRFGLPRPPVLAHRLDKETSGCLVLGRHRKATASLGLLFKHGKISKTYWAVVEGGPDADEGVIELPLGKLNAERGWWQKPDPQGQPAVTKWRVLGRSYSLVPPSPNSASTCSTDSPPPYGGQTSESRSAGSGVGVPTGSLARSHPPPQPSSTRGEGAQGAGGESVHTTGSPRLTWLAMEPVTGRTHQLRVHAASQGWPIVGDNIYGNGPRFGEPRLHLHAREISIPLSKNKPPVHVVAPAPMHMHERLRLCGWNGE</sequence>
<accession>A0ABS5G160</accession>
<feature type="domain" description="Pseudouridine synthase RsuA/RluA-like" evidence="4">
    <location>
        <begin position="23"/>
        <end position="243"/>
    </location>
</feature>
<evidence type="ECO:0000259" key="4">
    <source>
        <dbReference type="Pfam" id="PF00849"/>
    </source>
</evidence>
<dbReference type="EMBL" id="JAFCLK010000003">
    <property type="protein sequence ID" value="MBR1134921.1"/>
    <property type="molecule type" value="Genomic_DNA"/>
</dbReference>
<evidence type="ECO:0000313" key="5">
    <source>
        <dbReference type="EMBL" id="MBR1134921.1"/>
    </source>
</evidence>
<comment type="similarity">
    <text evidence="1">Belongs to the pseudouridine synthase RluA family.</text>
</comment>
<dbReference type="RefSeq" id="WP_172238245.1">
    <property type="nucleotide sequence ID" value="NZ_JABFDP010000018.1"/>
</dbReference>
<evidence type="ECO:0000256" key="3">
    <source>
        <dbReference type="SAM" id="MobiDB-lite"/>
    </source>
</evidence>
<dbReference type="CDD" id="cd02869">
    <property type="entry name" value="PseudoU_synth_RluA_like"/>
    <property type="match status" value="1"/>
</dbReference>
<dbReference type="SUPFAM" id="SSF55120">
    <property type="entry name" value="Pseudouridine synthase"/>
    <property type="match status" value="1"/>
</dbReference>
<evidence type="ECO:0000256" key="1">
    <source>
        <dbReference type="ARBA" id="ARBA00010876"/>
    </source>
</evidence>
<keyword evidence="2" id="KW-0413">Isomerase</keyword>
<evidence type="ECO:0000313" key="6">
    <source>
        <dbReference type="Proteomes" id="UP001314635"/>
    </source>
</evidence>
<dbReference type="PANTHER" id="PTHR21600">
    <property type="entry name" value="MITOCHONDRIAL RNA PSEUDOURIDINE SYNTHASE"/>
    <property type="match status" value="1"/>
</dbReference>
<name>A0ABS5G160_9BRAD</name>
<dbReference type="PANTHER" id="PTHR21600:SF44">
    <property type="entry name" value="RIBOSOMAL LARGE SUBUNIT PSEUDOURIDINE SYNTHASE D"/>
    <property type="match status" value="1"/>
</dbReference>
<organism evidence="5 6">
    <name type="scientific">Bradyrhizobium denitrificans</name>
    <dbReference type="NCBI Taxonomy" id="2734912"/>
    <lineage>
        <taxon>Bacteria</taxon>
        <taxon>Pseudomonadati</taxon>
        <taxon>Pseudomonadota</taxon>
        <taxon>Alphaproteobacteria</taxon>
        <taxon>Hyphomicrobiales</taxon>
        <taxon>Nitrobacteraceae</taxon>
        <taxon>Bradyrhizobium</taxon>
    </lineage>
</organism>
<reference evidence="6" key="1">
    <citation type="journal article" date="2021" name="ISME J.">
        <title>Evolutionary origin and ecological implication of a unique nif island in free-living Bradyrhizobium lineages.</title>
        <authorList>
            <person name="Tao J."/>
        </authorList>
    </citation>
    <scope>NUCLEOTIDE SEQUENCE [LARGE SCALE GENOMIC DNA]</scope>
    <source>
        <strain evidence="6">SZCCT0094</strain>
    </source>
</reference>